<evidence type="ECO:0000259" key="2">
    <source>
        <dbReference type="Pfam" id="PF18962"/>
    </source>
</evidence>
<feature type="chain" id="PRO_5040918196" evidence="1">
    <location>
        <begin position="24"/>
        <end position="696"/>
    </location>
</feature>
<dbReference type="Pfam" id="PF20597">
    <property type="entry name" value="pAdhesive_15"/>
    <property type="match status" value="1"/>
</dbReference>
<feature type="domain" description="Secretion system C-terminal sorting" evidence="2">
    <location>
        <begin position="625"/>
        <end position="693"/>
    </location>
</feature>
<evidence type="ECO:0000313" key="4">
    <source>
        <dbReference type="EMBL" id="MCF2496854.1"/>
    </source>
</evidence>
<gene>
    <name evidence="4" type="ORF">L0661_00950</name>
</gene>
<dbReference type="InterPro" id="IPR013783">
    <property type="entry name" value="Ig-like_fold"/>
</dbReference>
<dbReference type="Gene3D" id="2.60.40.10">
    <property type="entry name" value="Immunoglobulins"/>
    <property type="match status" value="1"/>
</dbReference>
<dbReference type="Pfam" id="PF18962">
    <property type="entry name" value="Por_Secre_tail"/>
    <property type="match status" value="1"/>
</dbReference>
<feature type="domain" description="Choice-of-anchor A" evidence="3">
    <location>
        <begin position="26"/>
        <end position="371"/>
    </location>
</feature>
<dbReference type="InterPro" id="IPR026588">
    <property type="entry name" value="Choice_anch_A"/>
</dbReference>
<proteinExistence type="predicted"/>
<dbReference type="EMBL" id="JAKFFV010000002">
    <property type="protein sequence ID" value="MCF2496854.1"/>
    <property type="molecule type" value="Genomic_DNA"/>
</dbReference>
<evidence type="ECO:0000256" key="1">
    <source>
        <dbReference type="SAM" id="SignalP"/>
    </source>
</evidence>
<dbReference type="NCBIfam" id="TIGR04215">
    <property type="entry name" value="choice_anch_A"/>
    <property type="match status" value="1"/>
</dbReference>
<comment type="caution">
    <text evidence="4">The sequence shown here is derived from an EMBL/GenBank/DDBJ whole genome shotgun (WGS) entry which is preliminary data.</text>
</comment>
<dbReference type="NCBIfam" id="TIGR04183">
    <property type="entry name" value="Por_Secre_tail"/>
    <property type="match status" value="1"/>
</dbReference>
<reference evidence="4" key="1">
    <citation type="submission" date="2022-01" db="EMBL/GenBank/DDBJ databases">
        <title>Novel species in genus Dyadobacter.</title>
        <authorList>
            <person name="Ma C."/>
        </authorList>
    </citation>
    <scope>NUCLEOTIDE SEQUENCE</scope>
    <source>
        <strain evidence="4">CY357</strain>
    </source>
</reference>
<accession>A0A9X1TQJ2</accession>
<dbReference type="AlphaFoldDB" id="A0A9X1TQJ2"/>
<organism evidence="4 5">
    <name type="scientific">Dyadobacter chenhuakuii</name>
    <dbReference type="NCBI Taxonomy" id="2909339"/>
    <lineage>
        <taxon>Bacteria</taxon>
        <taxon>Pseudomonadati</taxon>
        <taxon>Bacteroidota</taxon>
        <taxon>Cytophagia</taxon>
        <taxon>Cytophagales</taxon>
        <taxon>Spirosomataceae</taxon>
        <taxon>Dyadobacter</taxon>
    </lineage>
</organism>
<evidence type="ECO:0000259" key="3">
    <source>
        <dbReference type="Pfam" id="PF20597"/>
    </source>
</evidence>
<sequence length="696" mass="76012">MSAKLLLVTLLASVILNLNDARAQSPTAAAKRFNIFVKGDATFISNETEGPVAIGGNLTTNQYQISFNKNHGVFFVGGASIGLAVRGGVKLNSGSLTINGDNYLKIGQCAPADANAATPLRVWYKDNNNAESTIRITGSTANYSDTPNITINANVNTWSPKVSDSENPICQNVFGTGSDQIDIDGAFTTFMKRSNQLRDMKDNLAIRDQNGNIITGMETGPYLDPSKIGNNPKIIVDPNKINVLTVSAAVWDRIGNTNIEHIPQGPQLGDASYTGPFALIINIVDFPTFAASKGNNPIINFPSVGGLSDPQGSYVIYNFPDATDKLVLGGNTPIHGTIFAPCANLIKENNGNINGQIIAKSFVHTRDEVHFWPFLPSIPEPVEKAIEVTVESKCINNAPWLEYTITPNYPATGETAKIEWINSDESIIQENSELPLKGSILFPGAAVDENGAGMAWPGWEKDGEKWVEVSDRYSSILNEGAKVRITVTPWKIVEVTYPVSTPDGKCFTTPPPTGTLPVTLASFTAKNENCDVQLKWAVTEAKNFSHFVVERSTDAKNFTALNRINYSTTQDTYTYSDAPYSRESAPSKFYYYRLQQVDNDETFEYSAIRSVEAGTCDARLAVDFYPNPTQDEVTVKSYSPVKKFEILTLNGKQVYQATPTENQTELKVNVQSFATGLYIVNIVNEEGAYSSKILKK</sequence>
<evidence type="ECO:0000313" key="5">
    <source>
        <dbReference type="Proteomes" id="UP001139411"/>
    </source>
</evidence>
<name>A0A9X1TQJ2_9BACT</name>
<dbReference type="InterPro" id="IPR026444">
    <property type="entry name" value="Secre_tail"/>
</dbReference>
<dbReference type="RefSeq" id="WP_235176474.1">
    <property type="nucleotide sequence ID" value="NZ_JAKFFV010000002.1"/>
</dbReference>
<dbReference type="Proteomes" id="UP001139411">
    <property type="component" value="Unassembled WGS sequence"/>
</dbReference>
<feature type="signal peptide" evidence="1">
    <location>
        <begin position="1"/>
        <end position="23"/>
    </location>
</feature>
<keyword evidence="1" id="KW-0732">Signal</keyword>
<protein>
    <submittedName>
        <fullName evidence="4">Choice-of-anchor A family protein</fullName>
    </submittedName>
</protein>